<feature type="domain" description="CD-NTase-associated protein 12/Pycsar effector protein TIR" evidence="1">
    <location>
        <begin position="4"/>
        <end position="122"/>
    </location>
</feature>
<reference evidence="2 3" key="1">
    <citation type="journal article" date="2012" name="Science">
        <title>Ecological populations of bacteria act as socially cohesive units of antibiotic production and resistance.</title>
        <authorList>
            <person name="Cordero O.X."/>
            <person name="Wildschutte H."/>
            <person name="Kirkup B."/>
            <person name="Proehl S."/>
            <person name="Ngo L."/>
            <person name="Hussain F."/>
            <person name="Le Roux F."/>
            <person name="Mincer T."/>
            <person name="Polz M.F."/>
        </authorList>
    </citation>
    <scope>NUCLEOTIDE SEQUENCE [LARGE SCALE GENOMIC DNA]</scope>
    <source>
        <strain evidence="2 3">5S-186</strain>
    </source>
</reference>
<proteinExistence type="predicted"/>
<accession>A0ABX3AVZ3</accession>
<keyword evidence="3" id="KW-1185">Reference proteome</keyword>
<evidence type="ECO:0000259" key="1">
    <source>
        <dbReference type="Pfam" id="PF10137"/>
    </source>
</evidence>
<dbReference type="RefSeq" id="WP_017022178.1">
    <property type="nucleotide sequence ID" value="NZ_AJYJ02000072.1"/>
</dbReference>
<dbReference type="InterPro" id="IPR019302">
    <property type="entry name" value="CAP12/PCTIR_TIR_dom"/>
</dbReference>
<protein>
    <recommendedName>
        <fullName evidence="1">CD-NTase-associated protein 12/Pycsar effector protein TIR domain-containing protein</fullName>
    </recommendedName>
</protein>
<sequence>MKPRVFIASSVEGLDVAKVINLNLDHVSTNTMWTDAFQLSSVTLSALVEQTQKNDFAIFVFSPDDDTEMRGTKHSVVRDNVLFELGMFIGALGAERCFVVKPRSAQLHIPTDLLGVTLADYDETRPKAELTAALNAPCTRIEHAMSNIQVISEKNTEKESPKEQVANEIKVSPHGEAILLSCFESRDETFNLVQLRQLDPKERAYFRRGIDELSKLAFLRLLRKDIMTKELVYQMTSSGRDYILDNDLLENI</sequence>
<evidence type="ECO:0000313" key="2">
    <source>
        <dbReference type="EMBL" id="OEF16400.1"/>
    </source>
</evidence>
<name>A0ABX3AVZ3_ALILO</name>
<comment type="caution">
    <text evidence="2">The sequence shown here is derived from an EMBL/GenBank/DDBJ whole genome shotgun (WGS) entry which is preliminary data.</text>
</comment>
<dbReference type="Pfam" id="PF10137">
    <property type="entry name" value="CAP12-PCTIR_TIR"/>
    <property type="match status" value="1"/>
</dbReference>
<dbReference type="Proteomes" id="UP000095059">
    <property type="component" value="Unassembled WGS sequence"/>
</dbReference>
<dbReference type="EMBL" id="AJYJ02000072">
    <property type="protein sequence ID" value="OEF16400.1"/>
    <property type="molecule type" value="Genomic_DNA"/>
</dbReference>
<gene>
    <name evidence="2" type="ORF">A1Q5_19215</name>
</gene>
<organism evidence="2 3">
    <name type="scientific">Aliivibrio logei 5S-186</name>
    <dbReference type="NCBI Taxonomy" id="626086"/>
    <lineage>
        <taxon>Bacteria</taxon>
        <taxon>Pseudomonadati</taxon>
        <taxon>Pseudomonadota</taxon>
        <taxon>Gammaproteobacteria</taxon>
        <taxon>Vibrionales</taxon>
        <taxon>Vibrionaceae</taxon>
        <taxon>Aliivibrio</taxon>
    </lineage>
</organism>
<evidence type="ECO:0000313" key="3">
    <source>
        <dbReference type="Proteomes" id="UP000095059"/>
    </source>
</evidence>